<reference evidence="1 2" key="1">
    <citation type="submission" date="2022-06" db="EMBL/GenBank/DDBJ databases">
        <title>Isolation of gut microbiota from human fecal samples.</title>
        <authorList>
            <person name="Pamer E.G."/>
            <person name="Barat B."/>
            <person name="Waligurski E."/>
            <person name="Medina S."/>
            <person name="Paddock L."/>
            <person name="Mostad J."/>
        </authorList>
    </citation>
    <scope>NUCLEOTIDE SEQUENCE [LARGE SCALE GENOMIC DNA]</scope>
    <source>
        <strain evidence="1 2">DFI.7.95</strain>
    </source>
</reference>
<keyword evidence="2" id="KW-1185">Reference proteome</keyword>
<dbReference type="RefSeq" id="WP_216559699.1">
    <property type="nucleotide sequence ID" value="NZ_JAHLOH010000037.1"/>
</dbReference>
<sequence>MIIYKALGIDIYKAEMLSFVGGGGKTTTIFELAKEFISLNKKILISTTTRIFTPLKEEYTYLFLKDIDRDFNPLNGTITILGREIKNGKLEGISSEKLEEIFARNIFDIILIEADGSKRKPIKAPGNHEPVIPMTSTKTIGVIGLDSLGKAIDEDTVHRPELLRDIVGRNFIIDEEVIVKLVLDKNGLFKNASRDKILLLNKANDEMKICKAKRIRRILDDKHFNNVAIADIKEKKFY</sequence>
<dbReference type="EMBL" id="JANGAC010000034">
    <property type="protein sequence ID" value="MCQ4925819.1"/>
    <property type="molecule type" value="Genomic_DNA"/>
</dbReference>
<dbReference type="Pfam" id="PF19842">
    <property type="entry name" value="YqeC"/>
    <property type="match status" value="1"/>
</dbReference>
<dbReference type="InterPro" id="IPR017587">
    <property type="entry name" value="YqeC"/>
</dbReference>
<comment type="caution">
    <text evidence="1">The sequence shown here is derived from an EMBL/GenBank/DDBJ whole genome shotgun (WGS) entry which is preliminary data.</text>
</comment>
<protein>
    <submittedName>
        <fullName evidence="1">Selenium cofactor biosynthesis protein YqeC</fullName>
    </submittedName>
</protein>
<dbReference type="Proteomes" id="UP001524478">
    <property type="component" value="Unassembled WGS sequence"/>
</dbReference>
<name>A0ABT1SH53_9FIRM</name>
<dbReference type="NCBIfam" id="TIGR03172">
    <property type="entry name" value="selenium cofactor biosynthesis protein YqeC"/>
    <property type="match status" value="1"/>
</dbReference>
<evidence type="ECO:0000313" key="1">
    <source>
        <dbReference type="EMBL" id="MCQ4925819.1"/>
    </source>
</evidence>
<accession>A0ABT1SH53</accession>
<proteinExistence type="predicted"/>
<gene>
    <name evidence="1" type="primary">yqeC</name>
    <name evidence="1" type="ORF">NE686_22190</name>
</gene>
<organism evidence="1 2">
    <name type="scientific">Tissierella carlieri</name>
    <dbReference type="NCBI Taxonomy" id="689904"/>
    <lineage>
        <taxon>Bacteria</taxon>
        <taxon>Bacillati</taxon>
        <taxon>Bacillota</taxon>
        <taxon>Tissierellia</taxon>
        <taxon>Tissierellales</taxon>
        <taxon>Tissierellaceae</taxon>
        <taxon>Tissierella</taxon>
    </lineage>
</organism>
<evidence type="ECO:0000313" key="2">
    <source>
        <dbReference type="Proteomes" id="UP001524478"/>
    </source>
</evidence>